<keyword evidence="6 18" id="KW-0418">Kinase</keyword>
<dbReference type="SUPFAM" id="SSF52172">
    <property type="entry name" value="CheY-like"/>
    <property type="match status" value="1"/>
</dbReference>
<dbReference type="CDD" id="cd17546">
    <property type="entry name" value="REC_hyHK_CKI1_RcsC-like"/>
    <property type="match status" value="1"/>
</dbReference>
<dbReference type="SMART" id="SM00387">
    <property type="entry name" value="HATPase_c"/>
    <property type="match status" value="1"/>
</dbReference>
<dbReference type="PANTHER" id="PTHR45339">
    <property type="entry name" value="HYBRID SIGNAL TRANSDUCTION HISTIDINE KINASE J"/>
    <property type="match status" value="1"/>
</dbReference>
<dbReference type="SMART" id="SM00091">
    <property type="entry name" value="PAS"/>
    <property type="match status" value="1"/>
</dbReference>
<dbReference type="SUPFAM" id="SSF55781">
    <property type="entry name" value="GAF domain-like"/>
    <property type="match status" value="1"/>
</dbReference>
<dbReference type="Gene3D" id="1.10.287.130">
    <property type="match status" value="1"/>
</dbReference>
<dbReference type="PANTHER" id="PTHR45339:SF1">
    <property type="entry name" value="HYBRID SIGNAL TRANSDUCTION HISTIDINE KINASE J"/>
    <property type="match status" value="1"/>
</dbReference>
<dbReference type="CDD" id="cd16922">
    <property type="entry name" value="HATPase_EvgS-ArcB-TorS-like"/>
    <property type="match status" value="1"/>
</dbReference>
<dbReference type="NCBIfam" id="TIGR00229">
    <property type="entry name" value="sensory_box"/>
    <property type="match status" value="1"/>
</dbReference>
<dbReference type="SUPFAM" id="SSF47384">
    <property type="entry name" value="Homodimeric domain of signal transducing histidine kinase"/>
    <property type="match status" value="1"/>
</dbReference>
<dbReference type="SMART" id="SM00086">
    <property type="entry name" value="PAC"/>
    <property type="match status" value="1"/>
</dbReference>
<feature type="transmembrane region" description="Helical" evidence="12">
    <location>
        <begin position="59"/>
        <end position="84"/>
    </location>
</feature>
<dbReference type="GO" id="GO:0016020">
    <property type="term" value="C:membrane"/>
    <property type="evidence" value="ECO:0007669"/>
    <property type="project" value="UniProtKB-UniRule"/>
</dbReference>
<dbReference type="GO" id="GO:0000155">
    <property type="term" value="F:phosphorelay sensor kinase activity"/>
    <property type="evidence" value="ECO:0007669"/>
    <property type="project" value="InterPro"/>
</dbReference>
<feature type="transmembrane region" description="Helical" evidence="12">
    <location>
        <begin position="193"/>
        <end position="213"/>
    </location>
</feature>
<dbReference type="PROSITE" id="PS50924">
    <property type="entry name" value="MHYT"/>
    <property type="match status" value="1"/>
</dbReference>
<dbReference type="FunFam" id="3.30.565.10:FF:000010">
    <property type="entry name" value="Sensor histidine kinase RcsC"/>
    <property type="match status" value="1"/>
</dbReference>
<name>A0A1C3RJM0_9PROT</name>
<dbReference type="SUPFAM" id="SSF55874">
    <property type="entry name" value="ATPase domain of HSP90 chaperone/DNA topoisomerase II/histidine kinase"/>
    <property type="match status" value="1"/>
</dbReference>
<dbReference type="InterPro" id="IPR004358">
    <property type="entry name" value="Sig_transdc_His_kin-like_C"/>
</dbReference>
<dbReference type="InterPro" id="IPR003594">
    <property type="entry name" value="HATPase_dom"/>
</dbReference>
<dbReference type="SUPFAM" id="SSF55785">
    <property type="entry name" value="PYP-like sensor domain (PAS domain)"/>
    <property type="match status" value="1"/>
</dbReference>
<feature type="transmembrane region" description="Helical" evidence="12">
    <location>
        <begin position="90"/>
        <end position="113"/>
    </location>
</feature>
<dbReference type="Pfam" id="PF03707">
    <property type="entry name" value="MHYT"/>
    <property type="match status" value="2"/>
</dbReference>
<feature type="domain" description="Response regulatory" evidence="14">
    <location>
        <begin position="838"/>
        <end position="955"/>
    </location>
</feature>
<dbReference type="InterPro" id="IPR035965">
    <property type="entry name" value="PAS-like_dom_sf"/>
</dbReference>
<dbReference type="GO" id="GO:0005524">
    <property type="term" value="F:ATP binding"/>
    <property type="evidence" value="ECO:0007669"/>
    <property type="project" value="UniProtKB-KW"/>
</dbReference>
<dbReference type="PRINTS" id="PR00344">
    <property type="entry name" value="BCTRLSENSOR"/>
</dbReference>
<dbReference type="AlphaFoldDB" id="A0A1C3RJM0"/>
<dbReference type="Gene3D" id="3.30.450.40">
    <property type="match status" value="1"/>
</dbReference>
<feature type="transmembrane region" description="Helical" evidence="12">
    <location>
        <begin position="125"/>
        <end position="146"/>
    </location>
</feature>
<feature type="transmembrane region" description="Helical" evidence="12">
    <location>
        <begin position="27"/>
        <end position="47"/>
    </location>
</feature>
<keyword evidence="4 18" id="KW-0808">Transferase</keyword>
<gene>
    <name evidence="18" type="ORF">MTBPR1_50183</name>
</gene>
<keyword evidence="12" id="KW-0812">Transmembrane</keyword>
<dbReference type="Pfam" id="PF02518">
    <property type="entry name" value="HATPase_c"/>
    <property type="match status" value="1"/>
</dbReference>
<dbReference type="InterPro" id="IPR003018">
    <property type="entry name" value="GAF"/>
</dbReference>
<keyword evidence="12" id="KW-1133">Transmembrane helix</keyword>
<dbReference type="InterPro" id="IPR036890">
    <property type="entry name" value="HATPase_C_sf"/>
</dbReference>
<dbReference type="Gene3D" id="3.30.565.10">
    <property type="entry name" value="Histidine kinase-like ATPase, C-terminal domain"/>
    <property type="match status" value="1"/>
</dbReference>
<evidence type="ECO:0000256" key="7">
    <source>
        <dbReference type="ARBA" id="ARBA00022840"/>
    </source>
</evidence>
<dbReference type="InterPro" id="IPR000014">
    <property type="entry name" value="PAS"/>
</dbReference>
<dbReference type="Proteomes" id="UP000231658">
    <property type="component" value="Unassembled WGS sequence"/>
</dbReference>
<feature type="transmembrane region" description="Helical" evidence="12">
    <location>
        <begin position="233"/>
        <end position="261"/>
    </location>
</feature>
<dbReference type="CDD" id="cd00130">
    <property type="entry name" value="PAS"/>
    <property type="match status" value="1"/>
</dbReference>
<dbReference type="InterPro" id="IPR029016">
    <property type="entry name" value="GAF-like_dom_sf"/>
</dbReference>
<keyword evidence="8" id="KW-0902">Two-component regulatory system</keyword>
<dbReference type="PROSITE" id="PS50110">
    <property type="entry name" value="RESPONSE_REGULATORY"/>
    <property type="match status" value="1"/>
</dbReference>
<keyword evidence="12" id="KW-0472">Membrane</keyword>
<evidence type="ECO:0000256" key="4">
    <source>
        <dbReference type="ARBA" id="ARBA00022679"/>
    </source>
</evidence>
<dbReference type="PROSITE" id="PS50112">
    <property type="entry name" value="PAS"/>
    <property type="match status" value="1"/>
</dbReference>
<dbReference type="Pfam" id="PF00512">
    <property type="entry name" value="HisKA"/>
    <property type="match status" value="1"/>
</dbReference>
<dbReference type="InterPro" id="IPR003661">
    <property type="entry name" value="HisK_dim/P_dom"/>
</dbReference>
<evidence type="ECO:0000259" key="17">
    <source>
        <dbReference type="PROSITE" id="PS50924"/>
    </source>
</evidence>
<evidence type="ECO:0000256" key="5">
    <source>
        <dbReference type="ARBA" id="ARBA00022741"/>
    </source>
</evidence>
<dbReference type="STRING" id="1867952.MTBPR1_50183"/>
<sequence length="956" mass="105916">MLDRFIQFESQNLLTESVINGSYDAKLVLTSLTLAVLAAYATFGISKRIQVTDNPNSRLVWYLAGSIVMGGGVWSMHFVGMLAFHMDVRVAYDTTLTILSIIPAIIASFVTLWSISREKFNVSRLLCCGVIMGAGIGLMHYMGMAAMLMDAAIYYDPWLFAASIVTAVVLAIVSLSSHIFLEKSTVCNLAKHRTIVSALFMGFAVSGMHYVAMSAAHFYPDVCDVPIEEAMDATLLGVIVSLGSLMLTSLAIASTLAGYYFQSMTKLNAETERLKEMRLQQIKLSQAMEQSPYSIMITALNGTIEYVNPSFQSLTGYTLDEIIGRSPKFLQTGKTKPEEYKALWETLLAGNDWHGEFHNKKKDGSLFWESAFISPVKDDEGETINFIAIKEDITDKKKTEEELKAAVALAKRTAEEESLLEKLLQLTVTELSTKDYLHQSLDILLEDMPLFRIQQKGVVFLADEETETLNMVYAKGVNEDLKSICNTVSYGTCLCGKVANQKKEMISTHVDDDHDNHPKGMKDHGHFTMPLMEQDKLLGVLTMYLHPGVGVDEHDTNFLLRIGDVLSIGIERRQAQKELVSAKNAAENAADAKAQFLATMSHEIRTPLNGIIGMTGLLMDTDLNPEQHAITHTIHESGDILLNVINDILDFSKLDAGHMEIEKIPFNLTDLCNSICRMMDFKAKEAKTTIERDYEESPNIYLSDSGRISQVLVNLMGNAVKFAPQGQIALKVFPTGQGNTMRFEVHDNGIGIAAEKQLHLFDSFTQVDASTSRKYGGTGLGLAICKKLTNALEGTIGVNSQEGEGSVFWFEVPLELHSSKAIAHKKETEPQKIMRSFHILVAEDNIINQKVAKGYLEKLGHKVDLANDGKEAVSQYQQTTYDLILMDMQMPEMDGIEATQSIRKLNLYENETPIVALTANATKHDEENCLKAGMNGFISKPMTVAKLEETLIGLMK</sequence>
<evidence type="ECO:0000256" key="11">
    <source>
        <dbReference type="PROSITE-ProRule" id="PRU00169"/>
    </source>
</evidence>
<comment type="subunit">
    <text evidence="9">At low DSF concentrations, interacts with RpfF.</text>
</comment>
<dbReference type="EC" id="2.7.13.3" evidence="2"/>
<evidence type="ECO:0000256" key="9">
    <source>
        <dbReference type="ARBA" id="ARBA00064003"/>
    </source>
</evidence>
<proteinExistence type="predicted"/>
<dbReference type="InterPro" id="IPR005330">
    <property type="entry name" value="MHYT_dom"/>
</dbReference>
<feature type="domain" description="MHYT" evidence="17">
    <location>
        <begin position="23"/>
        <end position="219"/>
    </location>
</feature>
<feature type="transmembrane region" description="Helical" evidence="12">
    <location>
        <begin position="158"/>
        <end position="181"/>
    </location>
</feature>
<dbReference type="InterPro" id="IPR036097">
    <property type="entry name" value="HisK_dim/P_sf"/>
</dbReference>
<dbReference type="CDD" id="cd00082">
    <property type="entry name" value="HisKA"/>
    <property type="match status" value="1"/>
</dbReference>
<evidence type="ECO:0000256" key="1">
    <source>
        <dbReference type="ARBA" id="ARBA00000085"/>
    </source>
</evidence>
<comment type="catalytic activity">
    <reaction evidence="1">
        <text>ATP + protein L-histidine = ADP + protein N-phospho-L-histidine.</text>
        <dbReference type="EC" id="2.7.13.3"/>
    </reaction>
</comment>
<dbReference type="InterPro" id="IPR011006">
    <property type="entry name" value="CheY-like_superfamily"/>
</dbReference>
<evidence type="ECO:0000256" key="8">
    <source>
        <dbReference type="ARBA" id="ARBA00023012"/>
    </source>
</evidence>
<dbReference type="Pfam" id="PF13426">
    <property type="entry name" value="PAS_9"/>
    <property type="match status" value="1"/>
</dbReference>
<reference evidence="18 19" key="1">
    <citation type="submission" date="2016-07" db="EMBL/GenBank/DDBJ databases">
        <authorList>
            <person name="Lefevre C.T."/>
        </authorList>
    </citation>
    <scope>NUCLEOTIDE SEQUENCE [LARGE SCALE GENOMIC DNA]</scope>
    <source>
        <strain evidence="18">PR1</strain>
    </source>
</reference>
<feature type="domain" description="PAC" evidence="16">
    <location>
        <begin position="353"/>
        <end position="405"/>
    </location>
</feature>
<evidence type="ECO:0000256" key="10">
    <source>
        <dbReference type="ARBA" id="ARBA00068150"/>
    </source>
</evidence>
<feature type="domain" description="PAS" evidence="15">
    <location>
        <begin position="280"/>
        <end position="326"/>
    </location>
</feature>
<dbReference type="InterPro" id="IPR000700">
    <property type="entry name" value="PAS-assoc_C"/>
</dbReference>
<feature type="modified residue" description="4-aspartylphosphate" evidence="11">
    <location>
        <position position="887"/>
    </location>
</feature>
<evidence type="ECO:0000259" key="13">
    <source>
        <dbReference type="PROSITE" id="PS50109"/>
    </source>
</evidence>
<dbReference type="SMART" id="SM00388">
    <property type="entry name" value="HisKA"/>
    <property type="match status" value="1"/>
</dbReference>
<evidence type="ECO:0000256" key="12">
    <source>
        <dbReference type="PROSITE-ProRule" id="PRU00244"/>
    </source>
</evidence>
<dbReference type="SMART" id="SM00448">
    <property type="entry name" value="REC"/>
    <property type="match status" value="1"/>
</dbReference>
<dbReference type="EMBL" id="FLYE01000044">
    <property type="protein sequence ID" value="SCA57427.1"/>
    <property type="molecule type" value="Genomic_DNA"/>
</dbReference>
<evidence type="ECO:0000256" key="2">
    <source>
        <dbReference type="ARBA" id="ARBA00012438"/>
    </source>
</evidence>
<dbReference type="PROSITE" id="PS50109">
    <property type="entry name" value="HIS_KIN"/>
    <property type="match status" value="1"/>
</dbReference>
<evidence type="ECO:0000313" key="19">
    <source>
        <dbReference type="Proteomes" id="UP000231658"/>
    </source>
</evidence>
<dbReference type="InterPro" id="IPR001789">
    <property type="entry name" value="Sig_transdc_resp-reg_receiver"/>
</dbReference>
<dbReference type="Pfam" id="PF00072">
    <property type="entry name" value="Response_reg"/>
    <property type="match status" value="1"/>
</dbReference>
<dbReference type="PROSITE" id="PS50113">
    <property type="entry name" value="PAC"/>
    <property type="match status" value="1"/>
</dbReference>
<dbReference type="Pfam" id="PF13185">
    <property type="entry name" value="GAF_2"/>
    <property type="match status" value="1"/>
</dbReference>
<keyword evidence="19" id="KW-1185">Reference proteome</keyword>
<dbReference type="Gene3D" id="3.30.450.20">
    <property type="entry name" value="PAS domain"/>
    <property type="match status" value="1"/>
</dbReference>
<keyword evidence="3 11" id="KW-0597">Phosphoprotein</keyword>
<dbReference type="InterPro" id="IPR005467">
    <property type="entry name" value="His_kinase_dom"/>
</dbReference>
<evidence type="ECO:0000256" key="3">
    <source>
        <dbReference type="ARBA" id="ARBA00022553"/>
    </source>
</evidence>
<evidence type="ECO:0000313" key="18">
    <source>
        <dbReference type="EMBL" id="SCA57427.1"/>
    </source>
</evidence>
<keyword evidence="5" id="KW-0547">Nucleotide-binding</keyword>
<dbReference type="Gene3D" id="3.40.50.2300">
    <property type="match status" value="1"/>
</dbReference>
<dbReference type="InterPro" id="IPR001610">
    <property type="entry name" value="PAC"/>
</dbReference>
<evidence type="ECO:0000259" key="14">
    <source>
        <dbReference type="PROSITE" id="PS50110"/>
    </source>
</evidence>
<evidence type="ECO:0000259" key="15">
    <source>
        <dbReference type="PROSITE" id="PS50112"/>
    </source>
</evidence>
<evidence type="ECO:0000259" key="16">
    <source>
        <dbReference type="PROSITE" id="PS50113"/>
    </source>
</evidence>
<organism evidence="18 19">
    <name type="scientific">Candidatus Terasakiella magnetica</name>
    <dbReference type="NCBI Taxonomy" id="1867952"/>
    <lineage>
        <taxon>Bacteria</taxon>
        <taxon>Pseudomonadati</taxon>
        <taxon>Pseudomonadota</taxon>
        <taxon>Alphaproteobacteria</taxon>
        <taxon>Rhodospirillales</taxon>
        <taxon>Terasakiellaceae</taxon>
        <taxon>Terasakiella</taxon>
    </lineage>
</organism>
<protein>
    <recommendedName>
        <fullName evidence="10">Sensory/regulatory protein RpfC</fullName>
        <ecNumber evidence="2">2.7.13.3</ecNumber>
    </recommendedName>
</protein>
<dbReference type="FunFam" id="1.10.287.130:FF:000002">
    <property type="entry name" value="Two-component osmosensing histidine kinase"/>
    <property type="match status" value="1"/>
</dbReference>
<feature type="domain" description="Histidine kinase" evidence="13">
    <location>
        <begin position="599"/>
        <end position="816"/>
    </location>
</feature>
<evidence type="ECO:0000256" key="6">
    <source>
        <dbReference type="ARBA" id="ARBA00022777"/>
    </source>
</evidence>
<accession>A0A1C3RJM0</accession>
<keyword evidence="7" id="KW-0067">ATP-binding</keyword>